<accession>A0A2D3I695</accession>
<protein>
    <submittedName>
        <fullName evidence="1">ORF1206</fullName>
    </submittedName>
</protein>
<evidence type="ECO:0000313" key="1">
    <source>
        <dbReference type="EMBL" id="ATU83899.1"/>
    </source>
</evidence>
<organism evidence="1">
    <name type="scientific">White spot syndrome virus</name>
    <dbReference type="NCBI Taxonomy" id="342409"/>
    <lineage>
        <taxon>Viruses</taxon>
        <taxon>Viruses incertae sedis</taxon>
        <taxon>Naldaviricetes</taxon>
        <taxon>Nimaviridae</taxon>
        <taxon>Whispovirus</taxon>
    </lineage>
</organism>
<dbReference type="Proteomes" id="UP000267516">
    <property type="component" value="Segment"/>
</dbReference>
<name>A0A2D3I695_9VIRU</name>
<dbReference type="EMBL" id="MF768985">
    <property type="protein sequence ID" value="ATU83899.1"/>
    <property type="molecule type" value="Genomic_DNA"/>
</dbReference>
<proteinExistence type="predicted"/>
<reference evidence="1" key="1">
    <citation type="journal article" date="2018" name="Aquaculture">
        <title>Complete genome sequence of a white spot syndrome virus associated with a disease incursion in Australia.</title>
        <authorList>
            <person name="Oakey J."/>
            <person name="Smith C.S."/>
        </authorList>
    </citation>
    <scope>NUCLEOTIDE SEQUENCE [LARGE SCALE GENOMIC DNA]</scope>
    <source>
        <strain evidence="1">WSSV-AU</strain>
    </source>
</reference>
<sequence>MMLAFVYLPTPSLLPKISTALASVRGLSASSNEGKTVSLIKRIFRAMRGVDLLLRPQIMGFYYTKNPEISSHVKSE</sequence>